<evidence type="ECO:0000313" key="1">
    <source>
        <dbReference type="Proteomes" id="UP000095286"/>
    </source>
</evidence>
<protein>
    <submittedName>
        <fullName evidence="2">SWIRM domain-containing protein</fullName>
    </submittedName>
</protein>
<accession>A0AC35UB40</accession>
<proteinExistence type="predicted"/>
<sequence>MAELILTALCSEQLKYALSTEDELRAQLAEQTDKEEWLGRLSGSDAATDTYSKLLEDEVFLLKIGNTAGLPLNFLCPSEKSLFPEVGDKWSSEEFVKIRNKLLGTWYKTNSAFLSLGDAIKLFKTSPESTNTNNKEELIKDIYNYLNRKQLINYGVLHLVDHEPIYDVSGPKAVVIGAGIAGLACAKQLTRMGIQVLVLEANSLTGGRIQTIESPDGLKIDIGASMINAEWKNEMTILIDQCKIGVDIVPEKVILMDHKKDLFNENVLTLTPKIFMEDMDLLLFGDDEFANLPGMTVKKALDVAYERKDVLAEYLRNKLFKEFEDAFALEQSEFMKAYVMLTNVLKEWNGRKHSFNEYCKAEAKKLKSECLIKQKESAARNSLISNLITHVSLKKFEISLDNIQSLDEMHYYMEELVESINFYQNTTSDLSYCQVKDILVGCIEGMFGESVETLPLSALKTMPWTGRRSKFITCQNGMQDLVECLKDGYQIETNRVVKKVSYSKSEDKYIISGDNFTEEANIVVCTLPIGVLKANDVVFEPPLPESKLEALNKSKIALKKEVIFEFENMFWDKHKAGAFCNLPNPFNSTDVDSFGTIFAVPGKPVLVVSYIGAKLSTIVNWSEEKVVSRAFQVIKNFFEKQTLRYKSVFVKDWENEPFIKGYHIVPTEDESLIESLAKSVSVDSKRCKLYFGGEHTNRDCQGTVNAAFCSGLRVAGEIASDFNDVLNY</sequence>
<dbReference type="WBParaSite" id="RSKR_0001007300.1">
    <property type="protein sequence ID" value="RSKR_0001007300.1"/>
    <property type="gene ID" value="RSKR_0001007300"/>
</dbReference>
<name>A0AC35UB40_9BILA</name>
<reference evidence="2" key="1">
    <citation type="submission" date="2016-11" db="UniProtKB">
        <authorList>
            <consortium name="WormBaseParasite"/>
        </authorList>
    </citation>
    <scope>IDENTIFICATION</scope>
    <source>
        <strain evidence="2">KR3021</strain>
    </source>
</reference>
<dbReference type="Proteomes" id="UP000095286">
    <property type="component" value="Unplaced"/>
</dbReference>
<organism evidence="1 2">
    <name type="scientific">Rhabditophanes sp. KR3021</name>
    <dbReference type="NCBI Taxonomy" id="114890"/>
    <lineage>
        <taxon>Eukaryota</taxon>
        <taxon>Metazoa</taxon>
        <taxon>Ecdysozoa</taxon>
        <taxon>Nematoda</taxon>
        <taxon>Chromadorea</taxon>
        <taxon>Rhabditida</taxon>
        <taxon>Tylenchina</taxon>
        <taxon>Panagrolaimomorpha</taxon>
        <taxon>Strongyloidoidea</taxon>
        <taxon>Alloionematidae</taxon>
        <taxon>Rhabditophanes</taxon>
    </lineage>
</organism>
<evidence type="ECO:0000313" key="2">
    <source>
        <dbReference type="WBParaSite" id="RSKR_0001007300.1"/>
    </source>
</evidence>